<dbReference type="InterPro" id="IPR014710">
    <property type="entry name" value="RmlC-like_jellyroll"/>
</dbReference>
<protein>
    <submittedName>
        <fullName evidence="2">Cupin domain-containing protein</fullName>
    </submittedName>
</protein>
<dbReference type="EMBL" id="JAVREL010000008">
    <property type="protein sequence ID" value="MDT0344053.1"/>
    <property type="molecule type" value="Genomic_DNA"/>
</dbReference>
<organism evidence="2 3">
    <name type="scientific">Streptomyces litchfieldiae</name>
    <dbReference type="NCBI Taxonomy" id="3075543"/>
    <lineage>
        <taxon>Bacteria</taxon>
        <taxon>Bacillati</taxon>
        <taxon>Actinomycetota</taxon>
        <taxon>Actinomycetes</taxon>
        <taxon>Kitasatosporales</taxon>
        <taxon>Streptomycetaceae</taxon>
        <taxon>Streptomyces</taxon>
    </lineage>
</organism>
<evidence type="ECO:0000259" key="1">
    <source>
        <dbReference type="Pfam" id="PF07883"/>
    </source>
</evidence>
<feature type="domain" description="Cupin type-2" evidence="1">
    <location>
        <begin position="43"/>
        <end position="110"/>
    </location>
</feature>
<evidence type="ECO:0000313" key="3">
    <source>
        <dbReference type="Proteomes" id="UP001183246"/>
    </source>
</evidence>
<sequence>MTPLPPAVTGPGDGFRLTHPKVSERVALPSTATGGASSVLDIVLAPGGLLAPVHTHRHEDETVYVAEGTVGAVLGEREIQAGPGTVLFAPRGVRHTFWNAGTGTTRLAMVIAPGNLDAYFAGIDEAIGSIADPDLNALLKHAEQFGISLDLGSVPDLGRRHRVALD</sequence>
<dbReference type="SUPFAM" id="SSF51182">
    <property type="entry name" value="RmlC-like cupins"/>
    <property type="match status" value="1"/>
</dbReference>
<comment type="caution">
    <text evidence="2">The sequence shown here is derived from an EMBL/GenBank/DDBJ whole genome shotgun (WGS) entry which is preliminary data.</text>
</comment>
<gene>
    <name evidence="2" type="ORF">RM590_15710</name>
</gene>
<dbReference type="PANTHER" id="PTHR36440:SF1">
    <property type="entry name" value="PUTATIVE (AFU_ORTHOLOGUE AFUA_8G07350)-RELATED"/>
    <property type="match status" value="1"/>
</dbReference>
<dbReference type="Proteomes" id="UP001183246">
    <property type="component" value="Unassembled WGS sequence"/>
</dbReference>
<dbReference type="Pfam" id="PF07883">
    <property type="entry name" value="Cupin_2"/>
    <property type="match status" value="1"/>
</dbReference>
<dbReference type="InterPro" id="IPR053146">
    <property type="entry name" value="QDO-like"/>
</dbReference>
<dbReference type="PANTHER" id="PTHR36440">
    <property type="entry name" value="PUTATIVE (AFU_ORTHOLOGUE AFUA_8G07350)-RELATED"/>
    <property type="match status" value="1"/>
</dbReference>
<name>A0ABU2MRR6_9ACTN</name>
<evidence type="ECO:0000313" key="2">
    <source>
        <dbReference type="EMBL" id="MDT0344053.1"/>
    </source>
</evidence>
<dbReference type="InterPro" id="IPR011051">
    <property type="entry name" value="RmlC_Cupin_sf"/>
</dbReference>
<dbReference type="InterPro" id="IPR013096">
    <property type="entry name" value="Cupin_2"/>
</dbReference>
<dbReference type="RefSeq" id="WP_311705186.1">
    <property type="nucleotide sequence ID" value="NZ_JAVREL010000008.1"/>
</dbReference>
<dbReference type="Gene3D" id="2.60.120.10">
    <property type="entry name" value="Jelly Rolls"/>
    <property type="match status" value="1"/>
</dbReference>
<accession>A0ABU2MRR6</accession>
<reference evidence="3" key="1">
    <citation type="submission" date="2023-07" db="EMBL/GenBank/DDBJ databases">
        <title>30 novel species of actinomycetes from the DSMZ collection.</title>
        <authorList>
            <person name="Nouioui I."/>
        </authorList>
    </citation>
    <scope>NUCLEOTIDE SEQUENCE [LARGE SCALE GENOMIC DNA]</scope>
    <source>
        <strain evidence="3">DSM 44938</strain>
    </source>
</reference>
<proteinExistence type="predicted"/>
<keyword evidence="3" id="KW-1185">Reference proteome</keyword>